<dbReference type="EMBL" id="CAJVCH010067457">
    <property type="protein sequence ID" value="CAG7720111.1"/>
    <property type="molecule type" value="Genomic_DNA"/>
</dbReference>
<dbReference type="PANTHER" id="PTHR23248">
    <property type="entry name" value="PHOSPHOLIPID SCRAMBLASE-RELATED"/>
    <property type="match status" value="1"/>
</dbReference>
<reference evidence="4" key="1">
    <citation type="submission" date="2021-06" db="EMBL/GenBank/DDBJ databases">
        <authorList>
            <person name="Hodson N. C."/>
            <person name="Mongue J. A."/>
            <person name="Jaron S. K."/>
        </authorList>
    </citation>
    <scope>NUCLEOTIDE SEQUENCE</scope>
</reference>
<comment type="similarity">
    <text evidence="1 2">Belongs to the phospholipid scramblase family.</text>
</comment>
<comment type="caution">
    <text evidence="4">The sequence shown here is derived from an EMBL/GenBank/DDBJ whole genome shotgun (WGS) entry which is preliminary data.</text>
</comment>
<dbReference type="InterPro" id="IPR005552">
    <property type="entry name" value="Scramblase"/>
</dbReference>
<dbReference type="PANTHER" id="PTHR23248:SF9">
    <property type="entry name" value="PHOSPHOLIPID SCRAMBLASE"/>
    <property type="match status" value="1"/>
</dbReference>
<dbReference type="OrthoDB" id="191150at2759"/>
<evidence type="ECO:0000256" key="2">
    <source>
        <dbReference type="RuleBase" id="RU363116"/>
    </source>
</evidence>
<organism evidence="4 5">
    <name type="scientific">Allacma fusca</name>
    <dbReference type="NCBI Taxonomy" id="39272"/>
    <lineage>
        <taxon>Eukaryota</taxon>
        <taxon>Metazoa</taxon>
        <taxon>Ecdysozoa</taxon>
        <taxon>Arthropoda</taxon>
        <taxon>Hexapoda</taxon>
        <taxon>Collembola</taxon>
        <taxon>Symphypleona</taxon>
        <taxon>Sminthuridae</taxon>
        <taxon>Allacma</taxon>
    </lineage>
</organism>
<keyword evidence="2" id="KW-0564">Palmitate</keyword>
<dbReference type="AlphaFoldDB" id="A0A8J2JH88"/>
<keyword evidence="2" id="KW-0106">Calcium</keyword>
<sequence>MHSIHDNRYPTKDLGRLPPGQFSYNNSIYPSVPLPPLGHAPAAFNVSTQPEQPIVTQPLGSPKESRPKSASHPEVIQEQPPSKRSQMPVQVQQGIGNLNFNRQSSLSISQPISYMMTSIPRGLEYLATLDRLFVRQKVELLEVFLGCERKNRYQIFDASGHEIFYAKEETDFCTRFFCNNIRPFEMIIKDGHGEEVIHLKRPLACGSCLFPCCLQSIEVEAPPGNRVGTVQQEWAFCIPHYNVKNGAGEVSLHIKGPFCTSSCCSDVEFLVLTSEQGSEVGRISKQWSGIAREFFTDADNFGLSFPIDLDVKMKAVMIGACMLIDFMFFEHNHDN</sequence>
<feature type="compositionally biased region" description="Polar residues" evidence="3">
    <location>
        <begin position="49"/>
        <end position="59"/>
    </location>
</feature>
<keyword evidence="2" id="KW-0449">Lipoprotein</keyword>
<comment type="function">
    <text evidence="2">May mediate accelerated ATP-independent bidirectional transbilayer migration of phospholipids upon binding calcium ions that results in a loss of phospholipid asymmetry in the plasma membrane.</text>
</comment>
<proteinExistence type="inferred from homology"/>
<dbReference type="Pfam" id="PF03803">
    <property type="entry name" value="Scramblase"/>
    <property type="match status" value="1"/>
</dbReference>
<comment type="cofactor">
    <cofactor evidence="2">
        <name>Ca(2+)</name>
        <dbReference type="ChEBI" id="CHEBI:29108"/>
    </cofactor>
</comment>
<dbReference type="GO" id="GO:0005886">
    <property type="term" value="C:plasma membrane"/>
    <property type="evidence" value="ECO:0007669"/>
    <property type="project" value="TreeGrafter"/>
</dbReference>
<evidence type="ECO:0000313" key="5">
    <source>
        <dbReference type="Proteomes" id="UP000708208"/>
    </source>
</evidence>
<evidence type="ECO:0000256" key="1">
    <source>
        <dbReference type="ARBA" id="ARBA00005350"/>
    </source>
</evidence>
<feature type="region of interest" description="Disordered" evidence="3">
    <location>
        <begin position="49"/>
        <end position="90"/>
    </location>
</feature>
<keyword evidence="5" id="KW-1185">Reference proteome</keyword>
<dbReference type="GO" id="GO:0017128">
    <property type="term" value="F:phospholipid scramblase activity"/>
    <property type="evidence" value="ECO:0007669"/>
    <property type="project" value="InterPro"/>
</dbReference>
<gene>
    <name evidence="4" type="ORF">AFUS01_LOCUS9399</name>
</gene>
<feature type="compositionally biased region" description="Polar residues" evidence="3">
    <location>
        <begin position="79"/>
        <end position="90"/>
    </location>
</feature>
<protein>
    <recommendedName>
        <fullName evidence="2">Phospholipid scramblase</fullName>
    </recommendedName>
</protein>
<name>A0A8J2JH88_9HEXA</name>
<evidence type="ECO:0000313" key="4">
    <source>
        <dbReference type="EMBL" id="CAG7720111.1"/>
    </source>
</evidence>
<accession>A0A8J2JH88</accession>
<evidence type="ECO:0000256" key="3">
    <source>
        <dbReference type="SAM" id="MobiDB-lite"/>
    </source>
</evidence>
<dbReference type="Proteomes" id="UP000708208">
    <property type="component" value="Unassembled WGS sequence"/>
</dbReference>